<comment type="caution">
    <text evidence="5">The sequence shown here is derived from an EMBL/GenBank/DDBJ whole genome shotgun (WGS) entry which is preliminary data.</text>
</comment>
<name>A0A1V1PAF9_9BACT</name>
<dbReference type="PRINTS" id="PR00300">
    <property type="entry name" value="CLPPROTEASEA"/>
</dbReference>
<dbReference type="GO" id="GO:0034605">
    <property type="term" value="P:cellular response to heat"/>
    <property type="evidence" value="ECO:0007669"/>
    <property type="project" value="TreeGrafter"/>
</dbReference>
<protein>
    <submittedName>
        <fullName evidence="5">ATPase AAA-2 domain-containing protein</fullName>
    </submittedName>
</protein>
<dbReference type="InterPro" id="IPR019489">
    <property type="entry name" value="Clp_ATPase_C"/>
</dbReference>
<evidence type="ECO:0000313" key="6">
    <source>
        <dbReference type="Proteomes" id="UP000189670"/>
    </source>
</evidence>
<dbReference type="Gene3D" id="3.40.50.300">
    <property type="entry name" value="P-loop containing nucleotide triphosphate hydrolases"/>
    <property type="match status" value="1"/>
</dbReference>
<dbReference type="InterPro" id="IPR050130">
    <property type="entry name" value="ClpA_ClpB"/>
</dbReference>
<accession>A0A1V1PAF9</accession>
<gene>
    <name evidence="5" type="ORF">OMM_02208</name>
</gene>
<dbReference type="GO" id="GO:0016887">
    <property type="term" value="F:ATP hydrolysis activity"/>
    <property type="evidence" value="ECO:0007669"/>
    <property type="project" value="InterPro"/>
</dbReference>
<dbReference type="PANTHER" id="PTHR11638">
    <property type="entry name" value="ATP-DEPENDENT CLP PROTEASE"/>
    <property type="match status" value="1"/>
</dbReference>
<dbReference type="Proteomes" id="UP000189670">
    <property type="component" value="Unassembled WGS sequence"/>
</dbReference>
<evidence type="ECO:0000259" key="4">
    <source>
        <dbReference type="Pfam" id="PF10431"/>
    </source>
</evidence>
<dbReference type="EMBL" id="ATBP01000219">
    <property type="protein sequence ID" value="ETR71810.1"/>
    <property type="molecule type" value="Genomic_DNA"/>
</dbReference>
<evidence type="ECO:0000313" key="5">
    <source>
        <dbReference type="EMBL" id="ETR71810.1"/>
    </source>
</evidence>
<evidence type="ECO:0000256" key="2">
    <source>
        <dbReference type="ARBA" id="ARBA00022840"/>
    </source>
</evidence>
<evidence type="ECO:0000259" key="3">
    <source>
        <dbReference type="Pfam" id="PF07724"/>
    </source>
</evidence>
<proteinExistence type="predicted"/>
<feature type="domain" description="Clp ATPase C-terminal" evidence="4">
    <location>
        <begin position="492"/>
        <end position="560"/>
    </location>
</feature>
<keyword evidence="2" id="KW-0067">ATP-binding</keyword>
<evidence type="ECO:0000256" key="1">
    <source>
        <dbReference type="ARBA" id="ARBA00022741"/>
    </source>
</evidence>
<dbReference type="InterPro" id="IPR001270">
    <property type="entry name" value="ClpA/B"/>
</dbReference>
<dbReference type="SUPFAM" id="SSF52540">
    <property type="entry name" value="P-loop containing nucleoside triphosphate hydrolases"/>
    <property type="match status" value="1"/>
</dbReference>
<sequence>MNTQLFCKQSHWISSLTHFLKIKRIFVLSGNINDTVLYETNQTVKTMEINQFLLQLLIDNDYRIVVFHDDDDQFVIPDASHEQLFDKIDNENSRDSSLLMKQDSYPGALILRFISEQSNPTFDILKKALAQLSMTGHPHNMIVCLFDTPKSVPTWLYHNYATVHSIDIGMPSENDRQLFLSLISDQFYPSEPLLSNDEKSGCIKQFARITQGLMLSELQILTNISRQYQISIERFHQLVRHYKFGIQSESWAFIDSKTFSHAQTMLKDRIKGQDEVIHAVIDTLKRASIGLSGISAGNQINAPRAVLFFAGPTGVGKTELARCIADIFFGDQAQLFRMDMNEFSETGAEPRIFGAPRTSDQDAMDGCLIRQVSQYPASMIVFENIESAHPTVLDRLPKILTDGFITGPKGNMIFFSETIIVFTSSIGSAQGKIGDKKYDFTETGFMPKYEIVKQLIHMTVEDHFKIKLKRPKLFNCLGDNIFVFDFIRGPVIPEIIEKMVQDVIKSVAQRTGITISCSDNILETIHESVLRKDVHGARGIANVIEHVMINPFSRYIFDHQGPLAEKLVIVDIRRIPNQSFELYEIVIGDNDDDDDDDILHDVDLTNL</sequence>
<dbReference type="InterPro" id="IPR003959">
    <property type="entry name" value="ATPase_AAA_core"/>
</dbReference>
<dbReference type="Pfam" id="PF10431">
    <property type="entry name" value="ClpB_D2-small"/>
    <property type="match status" value="1"/>
</dbReference>
<reference evidence="6" key="1">
    <citation type="submission" date="2012-11" db="EMBL/GenBank/DDBJ databases">
        <authorList>
            <person name="Lucero-Rivera Y.E."/>
            <person name="Tovar-Ramirez D."/>
        </authorList>
    </citation>
    <scope>NUCLEOTIDE SEQUENCE [LARGE SCALE GENOMIC DNA]</scope>
    <source>
        <strain evidence="6">Araruama</strain>
    </source>
</reference>
<organism evidence="5 6">
    <name type="scientific">Candidatus Magnetoglobus multicellularis str. Araruama</name>
    <dbReference type="NCBI Taxonomy" id="890399"/>
    <lineage>
        <taxon>Bacteria</taxon>
        <taxon>Pseudomonadati</taxon>
        <taxon>Thermodesulfobacteriota</taxon>
        <taxon>Desulfobacteria</taxon>
        <taxon>Desulfobacterales</taxon>
        <taxon>Desulfobacteraceae</taxon>
        <taxon>Candidatus Magnetoglobus</taxon>
    </lineage>
</organism>
<dbReference type="InterPro" id="IPR027417">
    <property type="entry name" value="P-loop_NTPase"/>
</dbReference>
<dbReference type="GO" id="GO:0005737">
    <property type="term" value="C:cytoplasm"/>
    <property type="evidence" value="ECO:0007669"/>
    <property type="project" value="TreeGrafter"/>
</dbReference>
<dbReference type="AlphaFoldDB" id="A0A1V1PAF9"/>
<keyword evidence="1" id="KW-0547">Nucleotide-binding</keyword>
<dbReference type="GO" id="GO:0005524">
    <property type="term" value="F:ATP binding"/>
    <property type="evidence" value="ECO:0007669"/>
    <property type="project" value="UniProtKB-KW"/>
</dbReference>
<dbReference type="Gene3D" id="1.10.8.60">
    <property type="match status" value="1"/>
</dbReference>
<dbReference type="Pfam" id="PF07724">
    <property type="entry name" value="AAA_2"/>
    <property type="match status" value="1"/>
</dbReference>
<feature type="domain" description="ATPase AAA-type core" evidence="3">
    <location>
        <begin position="305"/>
        <end position="465"/>
    </location>
</feature>
<dbReference type="PANTHER" id="PTHR11638:SF18">
    <property type="entry name" value="HEAT SHOCK PROTEIN 104"/>
    <property type="match status" value="1"/>
</dbReference>